<dbReference type="RefSeq" id="YP_004324297.1">
    <property type="nucleotide sequence ID" value="NC_015287.1"/>
</dbReference>
<protein>
    <submittedName>
        <fullName evidence="1">Uncharacterized protein</fullName>
    </submittedName>
</protein>
<dbReference type="GeneID" id="10328813"/>
<reference evidence="1 2" key="1">
    <citation type="journal article" date="2010" name="Environ. Microbiol.">
        <title>Genomic analysis of oceanic cyanobacterial myoviruses compared with T4-like myoviruses from diverse hosts and environments.</title>
        <authorList>
            <person name="Sullivan M.B."/>
            <person name="Huang K.H."/>
            <person name="Ignacio-Espinoza J.C."/>
            <person name="Berlin A.M."/>
            <person name="Kelly L."/>
            <person name="Weigele P.R."/>
            <person name="DeFrancesco A.S."/>
            <person name="Kern S.E."/>
            <person name="Thompson L.R."/>
            <person name="Young S."/>
            <person name="Yandava C."/>
            <person name="Fu R."/>
            <person name="Krastins B."/>
            <person name="Chase M."/>
            <person name="Sarracino D."/>
            <person name="Osburne M.S."/>
            <person name="Henn M.R."/>
            <person name="Chisholm S.W."/>
        </authorList>
    </citation>
    <scope>NUCLEOTIDE SEQUENCE [LARGE SCALE GENOMIC DNA]</scope>
    <source>
        <strain evidence="1">8109-3</strain>
    </source>
</reference>
<gene>
    <name evidence="1" type="ORF">SSSM7_245</name>
</gene>
<sequence length="66" mass="7322">MKVISLKYLEDHFEELVDRAGAGETFLIDTPDGQVALVPHKDILKPCIDAGTAHDIQHLWDHDDGA</sequence>
<evidence type="ECO:0000313" key="2">
    <source>
        <dbReference type="Proteomes" id="UP000006527"/>
    </source>
</evidence>
<keyword evidence="2" id="KW-1185">Reference proteome</keyword>
<organism evidence="1 2">
    <name type="scientific">Synechococcus phage S-SSM7</name>
    <dbReference type="NCBI Taxonomy" id="445686"/>
    <lineage>
        <taxon>Viruses</taxon>
        <taxon>Duplodnaviria</taxon>
        <taxon>Heunggongvirae</taxon>
        <taxon>Uroviricota</taxon>
        <taxon>Caudoviricetes</taxon>
        <taxon>Pantevenvirales</taxon>
        <taxon>Kyanoviridae</taxon>
        <taxon>Lipsvirus</taxon>
        <taxon>Lipsvirus ssm7</taxon>
    </lineage>
</organism>
<name>E3SLG2_9CAUD</name>
<dbReference type="KEGG" id="vg:10328813"/>
<accession>E3SLG2</accession>
<dbReference type="EMBL" id="GU071098">
    <property type="protein sequence ID" value="ADO98310.1"/>
    <property type="molecule type" value="Genomic_DNA"/>
</dbReference>
<evidence type="ECO:0000313" key="1">
    <source>
        <dbReference type="EMBL" id="ADO98310.1"/>
    </source>
</evidence>
<dbReference type="Proteomes" id="UP000006527">
    <property type="component" value="Segment"/>
</dbReference>
<proteinExistence type="predicted"/>